<gene>
    <name evidence="1" type="ORF">K7C98_32015</name>
</gene>
<organism evidence="1 2">
    <name type="scientific">Nannocystis pusilla</name>
    <dbReference type="NCBI Taxonomy" id="889268"/>
    <lineage>
        <taxon>Bacteria</taxon>
        <taxon>Pseudomonadati</taxon>
        <taxon>Myxococcota</taxon>
        <taxon>Polyangia</taxon>
        <taxon>Nannocystales</taxon>
        <taxon>Nannocystaceae</taxon>
        <taxon>Nannocystis</taxon>
    </lineage>
</organism>
<protein>
    <submittedName>
        <fullName evidence="1">Uncharacterized protein</fullName>
    </submittedName>
</protein>
<proteinExistence type="predicted"/>
<comment type="caution">
    <text evidence="1">The sequence shown here is derived from an EMBL/GenBank/DDBJ whole genome shotgun (WGS) entry which is preliminary data.</text>
</comment>
<evidence type="ECO:0000313" key="1">
    <source>
        <dbReference type="EMBL" id="MBZ5713881.1"/>
    </source>
</evidence>
<reference evidence="1" key="1">
    <citation type="submission" date="2021-08" db="EMBL/GenBank/DDBJ databases">
        <authorList>
            <person name="Stevens D.C."/>
        </authorList>
    </citation>
    <scope>NUCLEOTIDE SEQUENCE</scope>
    <source>
        <strain evidence="1">DSM 53165</strain>
    </source>
</reference>
<accession>A0ABS7U0Q9</accession>
<name>A0ABS7U0Q9_9BACT</name>
<dbReference type="PROSITE" id="PS51257">
    <property type="entry name" value="PROKAR_LIPOPROTEIN"/>
    <property type="match status" value="1"/>
</dbReference>
<sequence length="221" mass="24367">MNSTRSRITLSVTITLLAVTQLASGCIAEEELDLAELDDAVELEEMEPLDEFAAAHEELEPGEDASPRALCFLDAETFAEGNFSWHHQTDAYSCVIHQVDLNRHTSDYPAGQSALGDFPQYSGAFSLNDLILCTNSYILIERWHRPNPGSAWTQLTNKTQQATYAQRPDGSYRCRASFTPGFCGNLGHDLQKARVRPAPNGDLANPNGATVSHYFRKGVDC</sequence>
<dbReference type="Proteomes" id="UP001139031">
    <property type="component" value="Unassembled WGS sequence"/>
</dbReference>
<dbReference type="EMBL" id="JAIRAU010000044">
    <property type="protein sequence ID" value="MBZ5713881.1"/>
    <property type="molecule type" value="Genomic_DNA"/>
</dbReference>
<dbReference type="RefSeq" id="WP_224195615.1">
    <property type="nucleotide sequence ID" value="NZ_JAIRAU010000044.1"/>
</dbReference>
<evidence type="ECO:0000313" key="2">
    <source>
        <dbReference type="Proteomes" id="UP001139031"/>
    </source>
</evidence>
<keyword evidence="2" id="KW-1185">Reference proteome</keyword>